<dbReference type="Gene3D" id="3.40.50.1700">
    <property type="entry name" value="Glycoside hydrolase family 3 C-terminal domain"/>
    <property type="match status" value="1"/>
</dbReference>
<organism evidence="8 9">
    <name type="scientific">Conidiobolus coronatus (strain ATCC 28846 / CBS 209.66 / NRRL 28638)</name>
    <name type="common">Delacroixia coronata</name>
    <dbReference type="NCBI Taxonomy" id="796925"/>
    <lineage>
        <taxon>Eukaryota</taxon>
        <taxon>Fungi</taxon>
        <taxon>Fungi incertae sedis</taxon>
        <taxon>Zoopagomycota</taxon>
        <taxon>Entomophthoromycotina</taxon>
        <taxon>Entomophthoromycetes</taxon>
        <taxon>Entomophthorales</taxon>
        <taxon>Ancylistaceae</taxon>
        <taxon>Conidiobolus</taxon>
    </lineage>
</organism>
<dbReference type="InterPro" id="IPR036881">
    <property type="entry name" value="Glyco_hydro_3_C_sf"/>
</dbReference>
<dbReference type="InterPro" id="IPR002772">
    <property type="entry name" value="Glyco_hydro_3_C"/>
</dbReference>
<dbReference type="Pfam" id="PF01915">
    <property type="entry name" value="Glyco_hydro_3_C"/>
    <property type="match status" value="1"/>
</dbReference>
<protein>
    <recommendedName>
        <fullName evidence="3">beta-glucosidase</fullName>
        <ecNumber evidence="3">3.2.1.21</ecNumber>
    </recommendedName>
</protein>
<gene>
    <name evidence="8" type="ORF">CONCODRAFT_41892</name>
</gene>
<feature type="domain" description="Fibronectin type III-like" evidence="7">
    <location>
        <begin position="623"/>
        <end position="693"/>
    </location>
</feature>
<dbReference type="Proteomes" id="UP000070444">
    <property type="component" value="Unassembled WGS sequence"/>
</dbReference>
<dbReference type="SUPFAM" id="SSF52279">
    <property type="entry name" value="Beta-D-glucan exohydrolase, C-terminal domain"/>
    <property type="match status" value="1"/>
</dbReference>
<dbReference type="InterPro" id="IPR013783">
    <property type="entry name" value="Ig-like_fold"/>
</dbReference>
<sequence length="718" mass="79186">MLYDAKSGKLNTTQLDYYIKNRLAGSFLNNLSDGTDLNSATPETWVRVMNEMQDYIQKNTRLKIPMIFGLDSVHGANYVRRATLFPQQIGMGATFNRTAARIFGEITAKDTRAVGVHWNFSPLADIAVNKMWPRIYETFGEDPLVAGELGKHVVKGYQGDSVCDLKKGDKVAATMKHFIGYSSSRSGHDVDGSWMSRRILDEYFVPPFQDLVDSGVATAMESYSDVNCEHLVKSKELLVDLLRGQMGFKGALVTDFEQIFKLYSQHHVAKSLNDSLVMAMKLGTIDVSMVPYNGQFFEMMVSLVRSGRLPESTITTNARRVLQLKYKLGLLDSDGRVDPNSQLVKSIGSPEDRLASLNMARESVVLLENRNKALPLSPSSKVFVTGPCADSLNYLTGGWTFAWQGAGKDDFYEGRGTTIVQGLKKIGGGNVSYLPSVDIEGKWLNNTSAEQIAGAAAFSDVNVVCLGETNYAELIGNIDDMRLPEGQTDLVKLLSKSNKPLVLVLSQGRPRTFDNIVDLPSAILTSFLVGPEGGQAIAEIIYGKVNPSGKLPITYTNKASLNTINNYRRFSDTYNPKWEFGHGLSYTTFKYSDLTLSSTQIQTNSVLDVSVTVTNSGSVAGAESILLYATQIYRTISPEFQRLRGFDKIFLNPNESKTVKFQILPKKDLSFIDVDNKRALEMGEFTIKVGGLTKNFNLTLSQAPNDALFLGSGDHILV</sequence>
<dbReference type="OMA" id="LDMVGND"/>
<dbReference type="GO" id="GO:0008422">
    <property type="term" value="F:beta-glucosidase activity"/>
    <property type="evidence" value="ECO:0007669"/>
    <property type="project" value="UniProtKB-EC"/>
</dbReference>
<dbReference type="Pfam" id="PF14310">
    <property type="entry name" value="Fn3-like"/>
    <property type="match status" value="1"/>
</dbReference>
<dbReference type="Gene3D" id="3.20.20.300">
    <property type="entry name" value="Glycoside hydrolase, family 3, N-terminal domain"/>
    <property type="match status" value="1"/>
</dbReference>
<dbReference type="OrthoDB" id="416222at2759"/>
<accession>A0A137NZN4</accession>
<evidence type="ECO:0000256" key="3">
    <source>
        <dbReference type="ARBA" id="ARBA00012744"/>
    </source>
</evidence>
<evidence type="ECO:0000313" key="9">
    <source>
        <dbReference type="Proteomes" id="UP000070444"/>
    </source>
</evidence>
<dbReference type="GO" id="GO:0009251">
    <property type="term" value="P:glucan catabolic process"/>
    <property type="evidence" value="ECO:0007669"/>
    <property type="project" value="TreeGrafter"/>
</dbReference>
<dbReference type="SUPFAM" id="SSF51445">
    <property type="entry name" value="(Trans)glycosidases"/>
    <property type="match status" value="1"/>
</dbReference>
<dbReference type="SMART" id="SM01217">
    <property type="entry name" value="Fn3_like"/>
    <property type="match status" value="1"/>
</dbReference>
<dbReference type="AlphaFoldDB" id="A0A137NZN4"/>
<dbReference type="Pfam" id="PF00933">
    <property type="entry name" value="Glyco_hydro_3"/>
    <property type="match status" value="1"/>
</dbReference>
<dbReference type="InterPro" id="IPR001764">
    <property type="entry name" value="Glyco_hydro_3_N"/>
</dbReference>
<dbReference type="InterPro" id="IPR051915">
    <property type="entry name" value="Cellulose_Degrad_GH3"/>
</dbReference>
<dbReference type="PRINTS" id="PR00133">
    <property type="entry name" value="GLHYDRLASE3"/>
</dbReference>
<dbReference type="InterPro" id="IPR017853">
    <property type="entry name" value="GH"/>
</dbReference>
<dbReference type="STRING" id="796925.A0A137NZN4"/>
<dbReference type="PANTHER" id="PTHR30620:SF16">
    <property type="entry name" value="LYSOSOMAL BETA GLUCOSIDASE"/>
    <property type="match status" value="1"/>
</dbReference>
<keyword evidence="6" id="KW-0326">Glycosidase</keyword>
<keyword evidence="9" id="KW-1185">Reference proteome</keyword>
<dbReference type="InterPro" id="IPR026891">
    <property type="entry name" value="Fn3-like"/>
</dbReference>
<dbReference type="Gene3D" id="2.60.40.10">
    <property type="entry name" value="Immunoglobulins"/>
    <property type="match status" value="1"/>
</dbReference>
<evidence type="ECO:0000256" key="2">
    <source>
        <dbReference type="ARBA" id="ARBA00005336"/>
    </source>
</evidence>
<keyword evidence="4" id="KW-0732">Signal</keyword>
<evidence type="ECO:0000256" key="1">
    <source>
        <dbReference type="ARBA" id="ARBA00000448"/>
    </source>
</evidence>
<evidence type="ECO:0000256" key="5">
    <source>
        <dbReference type="ARBA" id="ARBA00022801"/>
    </source>
</evidence>
<reference evidence="8 9" key="1">
    <citation type="journal article" date="2015" name="Genome Biol. Evol.">
        <title>Phylogenomic analyses indicate that early fungi evolved digesting cell walls of algal ancestors of land plants.</title>
        <authorList>
            <person name="Chang Y."/>
            <person name="Wang S."/>
            <person name="Sekimoto S."/>
            <person name="Aerts A.L."/>
            <person name="Choi C."/>
            <person name="Clum A."/>
            <person name="LaButti K.M."/>
            <person name="Lindquist E.A."/>
            <person name="Yee Ngan C."/>
            <person name="Ohm R.A."/>
            <person name="Salamov A.A."/>
            <person name="Grigoriev I.V."/>
            <person name="Spatafora J.W."/>
            <person name="Berbee M.L."/>
        </authorList>
    </citation>
    <scope>NUCLEOTIDE SEQUENCE [LARGE SCALE GENOMIC DNA]</scope>
    <source>
        <strain evidence="8 9">NRRL 28638</strain>
    </source>
</reference>
<evidence type="ECO:0000313" key="8">
    <source>
        <dbReference type="EMBL" id="KXN68293.1"/>
    </source>
</evidence>
<dbReference type="EC" id="3.2.1.21" evidence="3"/>
<dbReference type="EMBL" id="KQ964584">
    <property type="protein sequence ID" value="KXN68293.1"/>
    <property type="molecule type" value="Genomic_DNA"/>
</dbReference>
<name>A0A137NZN4_CONC2</name>
<dbReference type="InterPro" id="IPR036962">
    <property type="entry name" value="Glyco_hydro_3_N_sf"/>
</dbReference>
<keyword evidence="5 8" id="KW-0378">Hydrolase</keyword>
<dbReference type="PANTHER" id="PTHR30620">
    <property type="entry name" value="PERIPLASMIC BETA-GLUCOSIDASE-RELATED"/>
    <property type="match status" value="1"/>
</dbReference>
<proteinExistence type="inferred from homology"/>
<comment type="similarity">
    <text evidence="2">Belongs to the glycosyl hydrolase 3 family.</text>
</comment>
<evidence type="ECO:0000256" key="6">
    <source>
        <dbReference type="ARBA" id="ARBA00023295"/>
    </source>
</evidence>
<evidence type="ECO:0000256" key="4">
    <source>
        <dbReference type="ARBA" id="ARBA00022729"/>
    </source>
</evidence>
<comment type="catalytic activity">
    <reaction evidence="1">
        <text>Hydrolysis of terminal, non-reducing beta-D-glucosyl residues with release of beta-D-glucose.</text>
        <dbReference type="EC" id="3.2.1.21"/>
    </reaction>
</comment>
<evidence type="ECO:0000259" key="7">
    <source>
        <dbReference type="SMART" id="SM01217"/>
    </source>
</evidence>